<evidence type="ECO:0008006" key="5">
    <source>
        <dbReference type="Google" id="ProtNLM"/>
    </source>
</evidence>
<evidence type="ECO:0000313" key="3">
    <source>
        <dbReference type="EMBL" id="MCL7031365.1"/>
    </source>
</evidence>
<dbReference type="GO" id="GO:0071944">
    <property type="term" value="C:cell periphery"/>
    <property type="evidence" value="ECO:0007669"/>
    <property type="project" value="TreeGrafter"/>
</dbReference>
<gene>
    <name evidence="3" type="ORF">MKW94_027536</name>
</gene>
<comment type="caution">
    <text evidence="3">The sequence shown here is derived from an EMBL/GenBank/DDBJ whole genome shotgun (WGS) entry which is preliminary data.</text>
</comment>
<evidence type="ECO:0000256" key="2">
    <source>
        <dbReference type="SAM" id="SignalP"/>
    </source>
</evidence>
<reference evidence="3" key="1">
    <citation type="submission" date="2022-03" db="EMBL/GenBank/DDBJ databases">
        <title>A functionally conserved STORR gene fusion in Papaver species that diverged 16.8 million years ago.</title>
        <authorList>
            <person name="Catania T."/>
        </authorList>
    </citation>
    <scope>NUCLEOTIDE SEQUENCE</scope>
    <source>
        <strain evidence="3">S-191538</strain>
    </source>
</reference>
<keyword evidence="4" id="KW-1185">Reference proteome</keyword>
<dbReference type="AlphaFoldDB" id="A0AA41SAY9"/>
<proteinExistence type="predicted"/>
<dbReference type="EMBL" id="JAJJMA010111395">
    <property type="protein sequence ID" value="MCL7031365.1"/>
    <property type="molecule type" value="Genomic_DNA"/>
</dbReference>
<dbReference type="PANTHER" id="PTHR33470">
    <property type="entry name" value="OS01G0164075 PROTEIN"/>
    <property type="match status" value="1"/>
</dbReference>
<feature type="chain" id="PRO_5041220283" description="Pollen ole e 1 allergen and extensin family protein" evidence="2">
    <location>
        <begin position="26"/>
        <end position="204"/>
    </location>
</feature>
<sequence>MASQKLFSVLSFLLLLSLAFAFANASPLYKKPETTPKMKVGKPEYHKREVEVATTPTYDDEDDDEDKKISVVVEGVVYCQACKSAGTWSLTGAKAIEYAKVSVVCKDHKGRVSFYKTFNTDVNGYFYAELEGFKMDHYILDHPLHSCGVHLVSSPLSHCNKLTNINYGINGSPLRYENKRLFGTHYEAVVYAAGPLAFRPEQCY</sequence>
<evidence type="ECO:0000256" key="1">
    <source>
        <dbReference type="ARBA" id="ARBA00022729"/>
    </source>
</evidence>
<accession>A0AA41SAY9</accession>
<feature type="signal peptide" evidence="2">
    <location>
        <begin position="1"/>
        <end position="25"/>
    </location>
</feature>
<evidence type="ECO:0000313" key="4">
    <source>
        <dbReference type="Proteomes" id="UP001177140"/>
    </source>
</evidence>
<dbReference type="PANTHER" id="PTHR33470:SF4">
    <property type="entry name" value="OS01G0164025 PROTEIN"/>
    <property type="match status" value="1"/>
</dbReference>
<name>A0AA41SAY9_PAPNU</name>
<protein>
    <recommendedName>
        <fullName evidence="5">Pollen ole e 1 allergen and extensin family protein</fullName>
    </recommendedName>
</protein>
<organism evidence="3 4">
    <name type="scientific">Papaver nudicaule</name>
    <name type="common">Iceland poppy</name>
    <dbReference type="NCBI Taxonomy" id="74823"/>
    <lineage>
        <taxon>Eukaryota</taxon>
        <taxon>Viridiplantae</taxon>
        <taxon>Streptophyta</taxon>
        <taxon>Embryophyta</taxon>
        <taxon>Tracheophyta</taxon>
        <taxon>Spermatophyta</taxon>
        <taxon>Magnoliopsida</taxon>
        <taxon>Ranunculales</taxon>
        <taxon>Papaveraceae</taxon>
        <taxon>Papaveroideae</taxon>
        <taxon>Papaver</taxon>
    </lineage>
</organism>
<dbReference type="Proteomes" id="UP001177140">
    <property type="component" value="Unassembled WGS sequence"/>
</dbReference>
<keyword evidence="1 2" id="KW-0732">Signal</keyword>
<dbReference type="Pfam" id="PF01190">
    <property type="entry name" value="Pollen_Ole_e_1"/>
    <property type="match status" value="1"/>
</dbReference>